<keyword evidence="7 12" id="KW-0540">Nuclease</keyword>
<protein>
    <recommendedName>
        <fullName evidence="13">Ribonuclease</fullName>
        <ecNumber evidence="13">3.1.26.4</ecNumber>
    </recommendedName>
</protein>
<dbReference type="EMBL" id="MEXH01000002">
    <property type="protein sequence ID" value="OGC93074.1"/>
    <property type="molecule type" value="Genomic_DNA"/>
</dbReference>
<feature type="binding site" evidence="12">
    <location>
        <position position="8"/>
    </location>
    <ligand>
        <name>a divalent metal cation</name>
        <dbReference type="ChEBI" id="CHEBI:60240"/>
    </ligand>
</feature>
<evidence type="ECO:0000256" key="13">
    <source>
        <dbReference type="RuleBase" id="RU003515"/>
    </source>
</evidence>
<evidence type="ECO:0000256" key="12">
    <source>
        <dbReference type="PROSITE-ProRule" id="PRU01319"/>
    </source>
</evidence>
<dbReference type="GO" id="GO:0046872">
    <property type="term" value="F:metal ion binding"/>
    <property type="evidence" value="ECO:0007669"/>
    <property type="project" value="UniProtKB-KW"/>
</dbReference>
<dbReference type="AlphaFoldDB" id="A0A1F4YGR8"/>
<keyword evidence="10 12" id="KW-0378">Hydrolase</keyword>
<dbReference type="PANTHER" id="PTHR10954:SF18">
    <property type="entry name" value="RIBONUCLEASE HII"/>
    <property type="match status" value="1"/>
</dbReference>
<accession>A0A1F4YGR8</accession>
<dbReference type="EC" id="3.1.26.4" evidence="13"/>
<dbReference type="Gene3D" id="3.30.420.10">
    <property type="entry name" value="Ribonuclease H-like superfamily/Ribonuclease H"/>
    <property type="match status" value="1"/>
</dbReference>
<comment type="cofactor">
    <cofactor evidence="2">
        <name>Mg(2+)</name>
        <dbReference type="ChEBI" id="CHEBI:18420"/>
    </cofactor>
</comment>
<comment type="subcellular location">
    <subcellularLocation>
        <location evidence="4">Cytoplasm</location>
    </subcellularLocation>
</comment>
<evidence type="ECO:0000313" key="15">
    <source>
        <dbReference type="EMBL" id="OGC93074.1"/>
    </source>
</evidence>
<comment type="similarity">
    <text evidence="5 13">Belongs to the RNase HII family.</text>
</comment>
<reference evidence="15 16" key="1">
    <citation type="journal article" date="2016" name="Nat. Commun.">
        <title>Thousands of microbial genomes shed light on interconnected biogeochemical processes in an aquifer system.</title>
        <authorList>
            <person name="Anantharaman K."/>
            <person name="Brown C.T."/>
            <person name="Hug L.A."/>
            <person name="Sharon I."/>
            <person name="Castelle C.J."/>
            <person name="Probst A.J."/>
            <person name="Thomas B.C."/>
            <person name="Singh A."/>
            <person name="Wilkins M.J."/>
            <person name="Karaoz U."/>
            <person name="Brodie E.L."/>
            <person name="Williams K.H."/>
            <person name="Hubbard S.S."/>
            <person name="Banfield J.F."/>
        </authorList>
    </citation>
    <scope>NUCLEOTIDE SEQUENCE [LARGE SCALE GENOMIC DNA]</scope>
</reference>
<dbReference type="GO" id="GO:0006298">
    <property type="term" value="P:mismatch repair"/>
    <property type="evidence" value="ECO:0007669"/>
    <property type="project" value="TreeGrafter"/>
</dbReference>
<evidence type="ECO:0000256" key="6">
    <source>
        <dbReference type="ARBA" id="ARBA00022490"/>
    </source>
</evidence>
<dbReference type="GO" id="GO:0005737">
    <property type="term" value="C:cytoplasm"/>
    <property type="evidence" value="ECO:0007669"/>
    <property type="project" value="UniProtKB-SubCell"/>
</dbReference>
<evidence type="ECO:0000256" key="1">
    <source>
        <dbReference type="ARBA" id="ARBA00000077"/>
    </source>
</evidence>
<dbReference type="GO" id="GO:0003723">
    <property type="term" value="F:RNA binding"/>
    <property type="evidence" value="ECO:0007669"/>
    <property type="project" value="UniProtKB-UniRule"/>
</dbReference>
<dbReference type="SUPFAM" id="SSF53098">
    <property type="entry name" value="Ribonuclease H-like"/>
    <property type="match status" value="1"/>
</dbReference>
<name>A0A1F4YGR8_9BACT</name>
<organism evidence="15 16">
    <name type="scientific">Candidatus Amesbacteria bacterium RIFCSPHIGHO2_01_FULL_48_32b</name>
    <dbReference type="NCBI Taxonomy" id="1797253"/>
    <lineage>
        <taxon>Bacteria</taxon>
        <taxon>Candidatus Amesiibacteriota</taxon>
    </lineage>
</organism>
<feature type="domain" description="RNase H type-2" evidence="14">
    <location>
        <begin position="1"/>
        <end position="182"/>
    </location>
</feature>
<proteinExistence type="inferred from homology"/>
<dbReference type="Pfam" id="PF01351">
    <property type="entry name" value="RNase_HII"/>
    <property type="match status" value="1"/>
</dbReference>
<evidence type="ECO:0000256" key="2">
    <source>
        <dbReference type="ARBA" id="ARBA00001946"/>
    </source>
</evidence>
<keyword evidence="6" id="KW-0963">Cytoplasm</keyword>
<comment type="catalytic activity">
    <reaction evidence="1 12 13">
        <text>Endonucleolytic cleavage to 5'-phosphomonoester.</text>
        <dbReference type="EC" id="3.1.26.4"/>
    </reaction>
</comment>
<comment type="function">
    <text evidence="3 13">Endonuclease that specifically degrades the RNA of RNA-DNA hybrids.</text>
</comment>
<evidence type="ECO:0000256" key="10">
    <source>
        <dbReference type="ARBA" id="ARBA00022801"/>
    </source>
</evidence>
<dbReference type="GO" id="GO:0032299">
    <property type="term" value="C:ribonuclease H2 complex"/>
    <property type="evidence" value="ECO:0007669"/>
    <property type="project" value="TreeGrafter"/>
</dbReference>
<evidence type="ECO:0000259" key="14">
    <source>
        <dbReference type="PROSITE" id="PS51975"/>
    </source>
</evidence>
<feature type="binding site" evidence="12">
    <location>
        <position position="7"/>
    </location>
    <ligand>
        <name>a divalent metal cation</name>
        <dbReference type="ChEBI" id="CHEBI:60240"/>
    </ligand>
</feature>
<dbReference type="PROSITE" id="PS51975">
    <property type="entry name" value="RNASE_H_2"/>
    <property type="match status" value="1"/>
</dbReference>
<evidence type="ECO:0000256" key="7">
    <source>
        <dbReference type="ARBA" id="ARBA00022722"/>
    </source>
</evidence>
<dbReference type="PANTHER" id="PTHR10954">
    <property type="entry name" value="RIBONUCLEASE H2 SUBUNIT A"/>
    <property type="match status" value="1"/>
</dbReference>
<keyword evidence="11" id="KW-0464">Manganese</keyword>
<dbReference type="GO" id="GO:0043137">
    <property type="term" value="P:DNA replication, removal of RNA primer"/>
    <property type="evidence" value="ECO:0007669"/>
    <property type="project" value="TreeGrafter"/>
</dbReference>
<evidence type="ECO:0000256" key="4">
    <source>
        <dbReference type="ARBA" id="ARBA00004496"/>
    </source>
</evidence>
<gene>
    <name evidence="15" type="ORF">A2876_00810</name>
</gene>
<evidence type="ECO:0000256" key="8">
    <source>
        <dbReference type="ARBA" id="ARBA00022723"/>
    </source>
</evidence>
<evidence type="ECO:0000256" key="3">
    <source>
        <dbReference type="ARBA" id="ARBA00004065"/>
    </source>
</evidence>
<dbReference type="GO" id="GO:0004523">
    <property type="term" value="F:RNA-DNA hybrid ribonuclease activity"/>
    <property type="evidence" value="ECO:0007669"/>
    <property type="project" value="UniProtKB-UniRule"/>
</dbReference>
<feature type="binding site" evidence="12">
    <location>
        <position position="95"/>
    </location>
    <ligand>
        <name>a divalent metal cation</name>
        <dbReference type="ChEBI" id="CHEBI:60240"/>
    </ligand>
</feature>
<evidence type="ECO:0000256" key="11">
    <source>
        <dbReference type="ARBA" id="ARBA00023211"/>
    </source>
</evidence>
<dbReference type="InterPro" id="IPR022898">
    <property type="entry name" value="RNase_HII"/>
</dbReference>
<dbReference type="CDD" id="cd07182">
    <property type="entry name" value="RNase_HII_bacteria_HII_like"/>
    <property type="match status" value="1"/>
</dbReference>
<keyword evidence="8 12" id="KW-0479">Metal-binding</keyword>
<evidence type="ECO:0000256" key="9">
    <source>
        <dbReference type="ARBA" id="ARBA00022759"/>
    </source>
</evidence>
<sequence>MRICGLDEVGRGCLAGPLVAAAVVLNKHNLSLKDSKKLTPKQRRKLYNRMKRAKMEFAVESISARQINNRGMAWANKQIFKNLINRIEADRYIVDGSLKIRNAKSLIKADGKIKCVMAASIVAKVERDRLMTRLHKEFPKYGWKSNVGYGTKYHIQAIKEHGMSRYHRSVFVTTALRDKVTI</sequence>
<dbReference type="InterPro" id="IPR012337">
    <property type="entry name" value="RNaseH-like_sf"/>
</dbReference>
<dbReference type="Proteomes" id="UP000178176">
    <property type="component" value="Unassembled WGS sequence"/>
</dbReference>
<dbReference type="NCBIfam" id="NF000595">
    <property type="entry name" value="PRK00015.1-3"/>
    <property type="match status" value="1"/>
</dbReference>
<keyword evidence="9 12" id="KW-0255">Endonuclease</keyword>
<dbReference type="InterPro" id="IPR036397">
    <property type="entry name" value="RNaseH_sf"/>
</dbReference>
<comment type="caution">
    <text evidence="15">The sequence shown here is derived from an EMBL/GenBank/DDBJ whole genome shotgun (WGS) entry which is preliminary data.</text>
</comment>
<dbReference type="InterPro" id="IPR024567">
    <property type="entry name" value="RNase_HII/HIII_dom"/>
</dbReference>
<evidence type="ECO:0000313" key="16">
    <source>
        <dbReference type="Proteomes" id="UP000178176"/>
    </source>
</evidence>
<evidence type="ECO:0000256" key="5">
    <source>
        <dbReference type="ARBA" id="ARBA00007383"/>
    </source>
</evidence>
<comment type="cofactor">
    <cofactor evidence="12">
        <name>Mn(2+)</name>
        <dbReference type="ChEBI" id="CHEBI:29035"/>
    </cofactor>
    <cofactor evidence="12">
        <name>Mg(2+)</name>
        <dbReference type="ChEBI" id="CHEBI:18420"/>
    </cofactor>
    <text evidence="12">Manganese or magnesium. Binds 1 divalent metal ion per monomer in the absence of substrate. May bind a second metal ion after substrate binding.</text>
</comment>
<dbReference type="InterPro" id="IPR001352">
    <property type="entry name" value="RNase_HII/HIII"/>
</dbReference>